<feature type="transmembrane region" description="Helical" evidence="2">
    <location>
        <begin position="636"/>
        <end position="661"/>
    </location>
</feature>
<keyword evidence="2" id="KW-1133">Transmembrane helix</keyword>
<protein>
    <submittedName>
        <fullName evidence="3">Regulator of replication initiation timing</fullName>
    </submittedName>
</protein>
<organism evidence="3 4">
    <name type="scientific">Runella defluvii</name>
    <dbReference type="NCBI Taxonomy" id="370973"/>
    <lineage>
        <taxon>Bacteria</taxon>
        <taxon>Pseudomonadati</taxon>
        <taxon>Bacteroidota</taxon>
        <taxon>Cytophagia</taxon>
        <taxon>Cytophagales</taxon>
        <taxon>Spirosomataceae</taxon>
        <taxon>Runella</taxon>
    </lineage>
</organism>
<evidence type="ECO:0000256" key="2">
    <source>
        <dbReference type="SAM" id="Phobius"/>
    </source>
</evidence>
<dbReference type="EMBL" id="JACIBY010000008">
    <property type="protein sequence ID" value="MBB3839784.1"/>
    <property type="molecule type" value="Genomic_DNA"/>
</dbReference>
<comment type="caution">
    <text evidence="3">The sequence shown here is derived from an EMBL/GenBank/DDBJ whole genome shotgun (WGS) entry which is preliminary data.</text>
</comment>
<keyword evidence="2" id="KW-0812">Transmembrane</keyword>
<feature type="transmembrane region" description="Helical" evidence="2">
    <location>
        <begin position="596"/>
        <end position="616"/>
    </location>
</feature>
<keyword evidence="2" id="KW-0472">Membrane</keyword>
<dbReference type="RefSeq" id="WP_183976334.1">
    <property type="nucleotide sequence ID" value="NZ_JACIBY010000008.1"/>
</dbReference>
<evidence type="ECO:0000313" key="3">
    <source>
        <dbReference type="EMBL" id="MBB3839784.1"/>
    </source>
</evidence>
<accession>A0A7W5ZMT3</accession>
<evidence type="ECO:0000256" key="1">
    <source>
        <dbReference type="SAM" id="Coils"/>
    </source>
</evidence>
<gene>
    <name evidence="3" type="ORF">FHS57_003795</name>
</gene>
<name>A0A7W5ZMT3_9BACT</name>
<reference evidence="3 4" key="1">
    <citation type="submission" date="2020-08" db="EMBL/GenBank/DDBJ databases">
        <title>Genomic Encyclopedia of Type Strains, Phase IV (KMG-IV): sequencing the most valuable type-strain genomes for metagenomic binning, comparative biology and taxonomic classification.</title>
        <authorList>
            <person name="Goeker M."/>
        </authorList>
    </citation>
    <scope>NUCLEOTIDE SEQUENCE [LARGE SCALE GENOMIC DNA]</scope>
    <source>
        <strain evidence="3 4">DSM 17976</strain>
    </source>
</reference>
<evidence type="ECO:0000313" key="4">
    <source>
        <dbReference type="Proteomes" id="UP000541352"/>
    </source>
</evidence>
<dbReference type="Proteomes" id="UP000541352">
    <property type="component" value="Unassembled WGS sequence"/>
</dbReference>
<feature type="coiled-coil region" evidence="1">
    <location>
        <begin position="527"/>
        <end position="587"/>
    </location>
</feature>
<keyword evidence="4" id="KW-1185">Reference proteome</keyword>
<keyword evidence="1" id="KW-0175">Coiled coil</keyword>
<dbReference type="AlphaFoldDB" id="A0A7W5ZMT3"/>
<sequence>MQNNNIFRLSAVLYADNNYEVNPKTTQRKIVESALLEINRQSVTIHEIIDFIQETYFLTFDYSEISKIIFKQQDEKFIIGKNSDNELLISLSPKRRQNIEPKINDKNINSFIDLFLTQNSQFQFDKSKEIIYRFLHQQFTTNIEGFKNLINTKVNNLGKINVDYGTFIKEDQLIINSFLSWENSAKDKAIFDIASYAIEYCLLTNNANSSIHLSDLKNKIFYLDTNIIYRALGINGENRKKRTNTFLKKFNQAGEELKITKITENEFKDSIKFYIDKLKKYPSRAVNPQIFEDLKSLSSIYDFYYRWRIQKINHSYELFEAYILSLYEAFKSEFSIKEDYKSPIDVSEEKTKKQISEFANSIATFKASENANSYYDSAYNDAENILWIESKRENNVKNIFEAKFFFISTDQTLRRWDYNRSSSTPIVILPSQWFSILLRYLNRTEDDFRSFVSFLNLRNNESNYNLDKLNIIISGISEITDNPVHQRYIVKVLVEKKFNELLIDDLNEDEIYSGAKQFAESILQKSVETLNETIENKQIEIKNINKENEASKLENDELRRQIALLINQDNERKVQEKKDKRNNFQKMVLKKWRRPIWIWFGVNLFAFIILGFVILYKSFWNFNLVTETFDCLSKTLLFKILLGILGVSLTTSITILILQYYNESNINAKKANIIYPKELE</sequence>
<proteinExistence type="predicted"/>